<dbReference type="Gene3D" id="1.10.10.10">
    <property type="entry name" value="Winged helix-like DNA-binding domain superfamily/Winged helix DNA-binding domain"/>
    <property type="match status" value="1"/>
</dbReference>
<dbReference type="CDD" id="cd06171">
    <property type="entry name" value="Sigma70_r4"/>
    <property type="match status" value="1"/>
</dbReference>
<protein>
    <submittedName>
        <fullName evidence="8">RNA polymerase subunit sigma-24</fullName>
    </submittedName>
</protein>
<dbReference type="GO" id="GO:0006352">
    <property type="term" value="P:DNA-templated transcription initiation"/>
    <property type="evidence" value="ECO:0007669"/>
    <property type="project" value="InterPro"/>
</dbReference>
<dbReference type="GO" id="GO:0016987">
    <property type="term" value="F:sigma factor activity"/>
    <property type="evidence" value="ECO:0007669"/>
    <property type="project" value="UniProtKB-KW"/>
</dbReference>
<dbReference type="EMBL" id="MVHU01000038">
    <property type="protein sequence ID" value="ORA76997.1"/>
    <property type="molecule type" value="Genomic_DNA"/>
</dbReference>
<feature type="domain" description="RNA polymerase sigma-70 region 2" evidence="6">
    <location>
        <begin position="33"/>
        <end position="94"/>
    </location>
</feature>
<keyword evidence="4" id="KW-0238">DNA-binding</keyword>
<comment type="caution">
    <text evidence="8">The sequence shown here is derived from an EMBL/GenBank/DDBJ whole genome shotgun (WGS) entry which is preliminary data.</text>
</comment>
<dbReference type="InterPro" id="IPR013249">
    <property type="entry name" value="RNA_pol_sigma70_r4_t2"/>
</dbReference>
<reference evidence="8 9" key="1">
    <citation type="submission" date="2017-02" db="EMBL/GenBank/DDBJ databases">
        <title>The new phylogeny of genus Mycobacterium.</title>
        <authorList>
            <person name="Tortoli E."/>
            <person name="Trovato A."/>
            <person name="Cirillo D.M."/>
        </authorList>
    </citation>
    <scope>NUCLEOTIDE SEQUENCE [LARGE SCALE GENOMIC DNA]</scope>
    <source>
        <strain evidence="8 9">DSM 45093</strain>
    </source>
</reference>
<evidence type="ECO:0000259" key="7">
    <source>
        <dbReference type="Pfam" id="PF08281"/>
    </source>
</evidence>
<evidence type="ECO:0000256" key="1">
    <source>
        <dbReference type="ARBA" id="ARBA00010641"/>
    </source>
</evidence>
<evidence type="ECO:0000256" key="5">
    <source>
        <dbReference type="ARBA" id="ARBA00023163"/>
    </source>
</evidence>
<evidence type="ECO:0000256" key="4">
    <source>
        <dbReference type="ARBA" id="ARBA00023125"/>
    </source>
</evidence>
<dbReference type="PANTHER" id="PTHR43133:SF59">
    <property type="entry name" value="ECF RNA POLYMERASE SIGMA FACTOR SIGR"/>
    <property type="match status" value="1"/>
</dbReference>
<dbReference type="InterPro" id="IPR036388">
    <property type="entry name" value="WH-like_DNA-bd_sf"/>
</dbReference>
<keyword evidence="5" id="KW-0804">Transcription</keyword>
<dbReference type="InterPro" id="IPR007627">
    <property type="entry name" value="RNA_pol_sigma70_r2"/>
</dbReference>
<evidence type="ECO:0000313" key="8">
    <source>
        <dbReference type="EMBL" id="ORA76997.1"/>
    </source>
</evidence>
<dbReference type="Pfam" id="PF08281">
    <property type="entry name" value="Sigma70_r4_2"/>
    <property type="match status" value="1"/>
</dbReference>
<dbReference type="Gene3D" id="1.10.1740.10">
    <property type="match status" value="1"/>
</dbReference>
<dbReference type="InterPro" id="IPR014284">
    <property type="entry name" value="RNA_pol_sigma-70_dom"/>
</dbReference>
<evidence type="ECO:0000256" key="3">
    <source>
        <dbReference type="ARBA" id="ARBA00023082"/>
    </source>
</evidence>
<gene>
    <name evidence="8" type="ORF">BST28_19465</name>
</gene>
<dbReference type="SUPFAM" id="SSF88946">
    <property type="entry name" value="Sigma2 domain of RNA polymerase sigma factors"/>
    <property type="match status" value="1"/>
</dbReference>
<dbReference type="NCBIfam" id="TIGR02937">
    <property type="entry name" value="sigma70-ECF"/>
    <property type="match status" value="1"/>
</dbReference>
<dbReference type="InterPro" id="IPR013324">
    <property type="entry name" value="RNA_pol_sigma_r3/r4-like"/>
</dbReference>
<sequence>MTTNSLAGRESGDTTTAPVVATEFERDVLPLFDLLYRHAFRMTSNHADAEDLLQETAIKAYAGLNSFLPGSNLKAWLFRIMINTYIGDYRKKKRQPVHVSAEVTTGRRLVSAAGRPAALRSAEDLALDLLPDPQIKAAMEDLPEQFRVAVYFADIVGYSYKEIAAMLDIRQGTVSSRINRGRRQLRDLLADSPGARRSSGARRGGID</sequence>
<accession>A0A1X0DXC7</accession>
<organism evidence="8 9">
    <name type="scientific">Mycolicibacter kumamotonensis</name>
    <dbReference type="NCBI Taxonomy" id="354243"/>
    <lineage>
        <taxon>Bacteria</taxon>
        <taxon>Bacillati</taxon>
        <taxon>Actinomycetota</taxon>
        <taxon>Actinomycetes</taxon>
        <taxon>Mycobacteriales</taxon>
        <taxon>Mycobacteriaceae</taxon>
        <taxon>Mycolicibacter</taxon>
    </lineage>
</organism>
<evidence type="ECO:0000259" key="6">
    <source>
        <dbReference type="Pfam" id="PF04542"/>
    </source>
</evidence>
<evidence type="ECO:0000256" key="2">
    <source>
        <dbReference type="ARBA" id="ARBA00023015"/>
    </source>
</evidence>
<evidence type="ECO:0000313" key="9">
    <source>
        <dbReference type="Proteomes" id="UP000192713"/>
    </source>
</evidence>
<dbReference type="AlphaFoldDB" id="A0A1X0DXC7"/>
<keyword evidence="3" id="KW-0731">Sigma factor</keyword>
<dbReference type="GO" id="GO:0003677">
    <property type="term" value="F:DNA binding"/>
    <property type="evidence" value="ECO:0007669"/>
    <property type="project" value="UniProtKB-KW"/>
</dbReference>
<comment type="similarity">
    <text evidence="1">Belongs to the sigma-70 factor family. ECF subfamily.</text>
</comment>
<dbReference type="SUPFAM" id="SSF88659">
    <property type="entry name" value="Sigma3 and sigma4 domains of RNA polymerase sigma factors"/>
    <property type="match status" value="1"/>
</dbReference>
<proteinExistence type="inferred from homology"/>
<keyword evidence="2" id="KW-0805">Transcription regulation</keyword>
<dbReference type="Pfam" id="PF04542">
    <property type="entry name" value="Sigma70_r2"/>
    <property type="match status" value="1"/>
</dbReference>
<dbReference type="Proteomes" id="UP000192713">
    <property type="component" value="Unassembled WGS sequence"/>
</dbReference>
<dbReference type="InterPro" id="IPR039425">
    <property type="entry name" value="RNA_pol_sigma-70-like"/>
</dbReference>
<dbReference type="InterPro" id="IPR013325">
    <property type="entry name" value="RNA_pol_sigma_r2"/>
</dbReference>
<feature type="domain" description="RNA polymerase sigma factor 70 region 4 type 2" evidence="7">
    <location>
        <begin position="134"/>
        <end position="185"/>
    </location>
</feature>
<name>A0A1X0DXC7_9MYCO</name>
<dbReference type="PANTHER" id="PTHR43133">
    <property type="entry name" value="RNA POLYMERASE ECF-TYPE SIGMA FACTO"/>
    <property type="match status" value="1"/>
</dbReference>